<reference evidence="2 3" key="1">
    <citation type="journal article" date="2012" name="BMC Genomics">
        <title>Comparative genomics of the white-rot fungi, Phanerochaete carnosa and P. chrysosporium, to elucidate the genetic basis of the distinct wood types they colonize.</title>
        <authorList>
            <person name="Suzuki H."/>
            <person name="MacDonald J."/>
            <person name="Syed K."/>
            <person name="Salamov A."/>
            <person name="Hori C."/>
            <person name="Aerts A."/>
            <person name="Henrissat B."/>
            <person name="Wiebenga A."/>
            <person name="vanKuyk P.A."/>
            <person name="Barry K."/>
            <person name="Lindquist E."/>
            <person name="LaButti K."/>
            <person name="Lapidus A."/>
            <person name="Lucas S."/>
            <person name="Coutinho P."/>
            <person name="Gong Y."/>
            <person name="Samejima M."/>
            <person name="Mahadevan R."/>
            <person name="Abou-Zaid M."/>
            <person name="de Vries R.P."/>
            <person name="Igarashi K."/>
            <person name="Yadav J.S."/>
            <person name="Grigoriev I.V."/>
            <person name="Master E.R."/>
        </authorList>
    </citation>
    <scope>NUCLEOTIDE SEQUENCE [LARGE SCALE GENOMIC DNA]</scope>
    <source>
        <strain evidence="2 3">HHB-10118-sp</strain>
    </source>
</reference>
<organism evidence="2 3">
    <name type="scientific">Phanerochaete carnosa (strain HHB-10118-sp)</name>
    <name type="common">White-rot fungus</name>
    <name type="synonym">Peniophora carnosa</name>
    <dbReference type="NCBI Taxonomy" id="650164"/>
    <lineage>
        <taxon>Eukaryota</taxon>
        <taxon>Fungi</taxon>
        <taxon>Dikarya</taxon>
        <taxon>Basidiomycota</taxon>
        <taxon>Agaricomycotina</taxon>
        <taxon>Agaricomycetes</taxon>
        <taxon>Polyporales</taxon>
        <taxon>Phanerochaetaceae</taxon>
        <taxon>Phanerochaete</taxon>
    </lineage>
</organism>
<dbReference type="InParanoid" id="K5WZK5"/>
<evidence type="ECO:0000313" key="2">
    <source>
        <dbReference type="EMBL" id="EKM55932.1"/>
    </source>
</evidence>
<dbReference type="Gene3D" id="2.60.40.640">
    <property type="match status" value="1"/>
</dbReference>
<accession>K5WZK5</accession>
<dbReference type="GeneID" id="18910225"/>
<dbReference type="InterPro" id="IPR014752">
    <property type="entry name" value="Arrestin-like_C"/>
</dbReference>
<evidence type="ECO:0008006" key="4">
    <source>
        <dbReference type="Google" id="ProtNLM"/>
    </source>
</evidence>
<dbReference type="AlphaFoldDB" id="K5WZK5"/>
<dbReference type="RefSeq" id="XP_007396239.1">
    <property type="nucleotide sequence ID" value="XM_007396177.1"/>
</dbReference>
<gene>
    <name evidence="2" type="ORF">PHACADRAFT_184666</name>
</gene>
<dbReference type="KEGG" id="pco:PHACADRAFT_184666"/>
<dbReference type="Proteomes" id="UP000008370">
    <property type="component" value="Unassembled WGS sequence"/>
</dbReference>
<name>K5WZK5_PHACS</name>
<sequence length="449" mass="49334">MQNDASELPAYSPPEGSPSTPQVPRELVTHTYPLSTKQRKPWAELVVQSKAPSSQQLPRLLEGEPVSGWVKIDLSEEMSMKSVTVTVMGELISDANARYVFAEDSRVLWVAPAQSERRSITPRSLFYKGKLKGSFTWPFTLGLPRTVVLPDGKGPSRIFTLPCSFSTRYVNVTILYRIVVIIDHGSMLKADRILGTNCSYTAKTQPSPPSIARQLAYQEQSPLMGPDGDPEGWRTSPPVVVRGTAFNTRKVEIVYTLSLANPLSYARGSVIPLHLKIECSDMQVLFLVTSPNAPVVYLMRTLSSGYDPVGGNFSAGPQAEGKIYLSRAKTISTTTPIRMTERVQKAGWWSLPTYGDSMACIDRVLQGEIHLPGNLHATAHLGRYDYFASPQYEVAMYPPEIAGFTATASSRLQTTPVDICTMYADGPRPVACSPPVYDEIVRVVEEPGA</sequence>
<evidence type="ECO:0000313" key="3">
    <source>
        <dbReference type="Proteomes" id="UP000008370"/>
    </source>
</evidence>
<dbReference type="EMBL" id="JH930472">
    <property type="protein sequence ID" value="EKM55932.1"/>
    <property type="molecule type" value="Genomic_DNA"/>
</dbReference>
<dbReference type="HOGENOM" id="CLU_025691_0_0_1"/>
<proteinExistence type="predicted"/>
<keyword evidence="3" id="KW-1185">Reference proteome</keyword>
<protein>
    <recommendedName>
        <fullName evidence="4">Arrestin-like N-terminal domain-containing protein</fullName>
    </recommendedName>
</protein>
<evidence type="ECO:0000256" key="1">
    <source>
        <dbReference type="SAM" id="MobiDB-lite"/>
    </source>
</evidence>
<dbReference type="OrthoDB" id="3261578at2759"/>
<feature type="region of interest" description="Disordered" evidence="1">
    <location>
        <begin position="1"/>
        <end position="35"/>
    </location>
</feature>